<keyword evidence="2" id="KW-1185">Reference proteome</keyword>
<feature type="non-terminal residue" evidence="1">
    <location>
        <position position="1"/>
    </location>
</feature>
<feature type="non-terminal residue" evidence="1">
    <location>
        <position position="163"/>
    </location>
</feature>
<name>A0A0L7K2I6_OPEBR</name>
<comment type="caution">
    <text evidence="1">The sequence shown here is derived from an EMBL/GenBank/DDBJ whole genome shotgun (WGS) entry which is preliminary data.</text>
</comment>
<dbReference type="Proteomes" id="UP000037510">
    <property type="component" value="Unassembled WGS sequence"/>
</dbReference>
<evidence type="ECO:0000313" key="2">
    <source>
        <dbReference type="Proteomes" id="UP000037510"/>
    </source>
</evidence>
<protein>
    <submittedName>
        <fullName evidence="1">Uncharacterized protein</fullName>
    </submittedName>
</protein>
<proteinExistence type="predicted"/>
<gene>
    <name evidence="1" type="ORF">OBRU01_26605</name>
</gene>
<dbReference type="EMBL" id="JTDY01014139">
    <property type="protein sequence ID" value="KOB52050.1"/>
    <property type="molecule type" value="Genomic_DNA"/>
</dbReference>
<accession>A0A0L7K2I6</accession>
<organism evidence="1 2">
    <name type="scientific">Operophtera brumata</name>
    <name type="common">Winter moth</name>
    <name type="synonym">Phalaena brumata</name>
    <dbReference type="NCBI Taxonomy" id="104452"/>
    <lineage>
        <taxon>Eukaryota</taxon>
        <taxon>Metazoa</taxon>
        <taxon>Ecdysozoa</taxon>
        <taxon>Arthropoda</taxon>
        <taxon>Hexapoda</taxon>
        <taxon>Insecta</taxon>
        <taxon>Pterygota</taxon>
        <taxon>Neoptera</taxon>
        <taxon>Endopterygota</taxon>
        <taxon>Lepidoptera</taxon>
        <taxon>Glossata</taxon>
        <taxon>Ditrysia</taxon>
        <taxon>Geometroidea</taxon>
        <taxon>Geometridae</taxon>
        <taxon>Larentiinae</taxon>
        <taxon>Operophtera</taxon>
    </lineage>
</organism>
<evidence type="ECO:0000313" key="1">
    <source>
        <dbReference type="EMBL" id="KOB52050.1"/>
    </source>
</evidence>
<reference evidence="1 2" key="1">
    <citation type="journal article" date="2015" name="Genome Biol. Evol.">
        <title>The genome of winter moth (Operophtera brumata) provides a genomic perspective on sexual dimorphism and phenology.</title>
        <authorList>
            <person name="Derks M.F."/>
            <person name="Smit S."/>
            <person name="Salis L."/>
            <person name="Schijlen E."/>
            <person name="Bossers A."/>
            <person name="Mateman C."/>
            <person name="Pijl A.S."/>
            <person name="de Ridder D."/>
            <person name="Groenen M.A."/>
            <person name="Visser M.E."/>
            <person name="Megens H.J."/>
        </authorList>
    </citation>
    <scope>NUCLEOTIDE SEQUENCE [LARGE SCALE GENOMIC DNA]</scope>
    <source>
        <strain evidence="1">WM2013NL</strain>
        <tissue evidence="1">Head and thorax</tissue>
    </source>
</reference>
<sequence>ISFPVSTKVHLSCGQDLYKTLQGSYLAVIPQNCFLETPEFTISNTNDRLKGQALNLKIIDLPSDDFVTSSSAPAFKLNSINLNHLHGTNKEISLQSPLPLRSNIDYGLYHTTIPMYVIAKLNYKEFTPFRLQKGLIPLNPQLNLRQASILAVLRVEVLRKANV</sequence>
<dbReference type="AlphaFoldDB" id="A0A0L7K2I6"/>